<organism evidence="1 2">
    <name type="scientific">Weissella diestrammenae</name>
    <dbReference type="NCBI Taxonomy" id="1162633"/>
    <lineage>
        <taxon>Bacteria</taxon>
        <taxon>Bacillati</taxon>
        <taxon>Bacillota</taxon>
        <taxon>Bacilli</taxon>
        <taxon>Lactobacillales</taxon>
        <taxon>Lactobacillaceae</taxon>
        <taxon>Weissella</taxon>
    </lineage>
</organism>
<evidence type="ECO:0000313" key="1">
    <source>
        <dbReference type="EMBL" id="QNN75312.1"/>
    </source>
</evidence>
<sequence length="57" mass="6408">MPIDDWTIHDVIAAPNKALKSSLNVECDENSNVKRVMAGFNEDILEIFFLENGDTLN</sequence>
<dbReference type="AlphaFoldDB" id="A0A7G9T5D7"/>
<dbReference type="EMBL" id="CP060724">
    <property type="protein sequence ID" value="QNN75312.1"/>
    <property type="molecule type" value="Genomic_DNA"/>
</dbReference>
<dbReference type="KEGG" id="wdi:H9L19_08110"/>
<gene>
    <name evidence="1" type="ORF">H9L19_08110</name>
</gene>
<name>A0A7G9T5D7_9LACO</name>
<keyword evidence="2" id="KW-1185">Reference proteome</keyword>
<dbReference type="RefSeq" id="WP_187529146.1">
    <property type="nucleotide sequence ID" value="NZ_CP060724.1"/>
</dbReference>
<dbReference type="Proteomes" id="UP000515800">
    <property type="component" value="Chromosome"/>
</dbReference>
<accession>A0A7G9T5D7</accession>
<evidence type="ECO:0000313" key="2">
    <source>
        <dbReference type="Proteomes" id="UP000515800"/>
    </source>
</evidence>
<reference evidence="1 2" key="1">
    <citation type="submission" date="2020-08" db="EMBL/GenBank/DDBJ databases">
        <title>Genome sequence of Weissella diestrammenae KACC 16890T.</title>
        <authorList>
            <person name="Hyun D.-W."/>
            <person name="Bae J.-W."/>
        </authorList>
    </citation>
    <scope>NUCLEOTIDE SEQUENCE [LARGE SCALE GENOMIC DNA]</scope>
    <source>
        <strain evidence="1 2">KACC 16890</strain>
    </source>
</reference>
<proteinExistence type="predicted"/>
<protein>
    <submittedName>
        <fullName evidence="1">Uncharacterized protein</fullName>
    </submittedName>
</protein>